<dbReference type="EMBL" id="MU006735">
    <property type="protein sequence ID" value="KAF2623701.1"/>
    <property type="molecule type" value="Genomic_DNA"/>
</dbReference>
<proteinExistence type="predicted"/>
<name>A0ACB6RP82_9PLEO</name>
<comment type="caution">
    <text evidence="1">The sequence shown here is derived from an EMBL/GenBank/DDBJ whole genome shotgun (WGS) entry which is preliminary data.</text>
</comment>
<accession>A0ACB6RP82</accession>
<evidence type="ECO:0000313" key="2">
    <source>
        <dbReference type="Proteomes" id="UP000799754"/>
    </source>
</evidence>
<evidence type="ECO:0000313" key="1">
    <source>
        <dbReference type="EMBL" id="KAF2623701.1"/>
    </source>
</evidence>
<sequence>MAVDDFLYDHSLLLQYTVYSILHTAHCTLHTAHCILHAVYCILTPAGVETRTPSCCPPSRTIPPRSPSLRQANRRRHYQLRHFISSPEQDLVYYASGCDIYCLNAATQTQAHVTTLPFEARCTASGHGYVCVGGADHGNFAAIKVAGFPPVDNSHVDASLPLDFEHRLSRPPLLGTAHRIRLEKIGEDIVNSISIHKSPATPTGGRDDVVAVLTNNDKSVRVYSLVDNLELCCIDLPIAMNHATISPDGKFLVAVGDQQTGFFFERYLPGPERPSSWKEPSDRIDSVPPGWKLFEEVALYVPSNQCAEGYFTTAWSPSGRLCAVGSECGYITVFDVDDLKVAECGEDAVLGVISSTRPDVCTGAGAVRTMQFSPAPWDFLIWSEDQGRVCVADLRSGLKVKQVLTLDPKEEGLEKIEIADFDLSLPPEMSELRREADFIRRYRRTLDAEGTQAAVDAANEYFEADSERQRALRRLGVVESDNDPQGLSSEERRILESLRATRHTLEARQPGGIRPRSINYTTAGHVEAARYDARERARLGLRADILLRERAAAARDMPSDLLDDLLSESLRPTNRSLGERTAPRRQASVVVSINEGTVNVPPHAQTNITDSATTRSPNAIVAHTRSEIINSTDNAWRTIQAALASQERAASNMARTSTSIPAASASNPTAPELRSELRRLRQLTQVRERLRNERASQLSTDAYEFSLGLRRVSRSTHDPSQGVRTAGLAMSEDGRTLYCGTEEGIFEFKLNLHTRKGFPAINPR</sequence>
<protein>
    <submittedName>
        <fullName evidence="1">Uncharacterized protein</fullName>
    </submittedName>
</protein>
<keyword evidence="2" id="KW-1185">Reference proteome</keyword>
<gene>
    <name evidence="1" type="ORF">BU25DRAFT_424667</name>
</gene>
<organism evidence="1 2">
    <name type="scientific">Macroventuria anomochaeta</name>
    <dbReference type="NCBI Taxonomy" id="301207"/>
    <lineage>
        <taxon>Eukaryota</taxon>
        <taxon>Fungi</taxon>
        <taxon>Dikarya</taxon>
        <taxon>Ascomycota</taxon>
        <taxon>Pezizomycotina</taxon>
        <taxon>Dothideomycetes</taxon>
        <taxon>Pleosporomycetidae</taxon>
        <taxon>Pleosporales</taxon>
        <taxon>Pleosporineae</taxon>
        <taxon>Didymellaceae</taxon>
        <taxon>Macroventuria</taxon>
    </lineage>
</organism>
<dbReference type="Proteomes" id="UP000799754">
    <property type="component" value="Unassembled WGS sequence"/>
</dbReference>
<reference evidence="1" key="1">
    <citation type="journal article" date="2020" name="Stud. Mycol.">
        <title>101 Dothideomycetes genomes: a test case for predicting lifestyles and emergence of pathogens.</title>
        <authorList>
            <person name="Haridas S."/>
            <person name="Albert R."/>
            <person name="Binder M."/>
            <person name="Bloem J."/>
            <person name="Labutti K."/>
            <person name="Salamov A."/>
            <person name="Andreopoulos B."/>
            <person name="Baker S."/>
            <person name="Barry K."/>
            <person name="Bills G."/>
            <person name="Bluhm B."/>
            <person name="Cannon C."/>
            <person name="Castanera R."/>
            <person name="Culley D."/>
            <person name="Daum C."/>
            <person name="Ezra D."/>
            <person name="Gonzalez J."/>
            <person name="Henrissat B."/>
            <person name="Kuo A."/>
            <person name="Liang C."/>
            <person name="Lipzen A."/>
            <person name="Lutzoni F."/>
            <person name="Magnuson J."/>
            <person name="Mondo S."/>
            <person name="Nolan M."/>
            <person name="Ohm R."/>
            <person name="Pangilinan J."/>
            <person name="Park H.-J."/>
            <person name="Ramirez L."/>
            <person name="Alfaro M."/>
            <person name="Sun H."/>
            <person name="Tritt A."/>
            <person name="Yoshinaga Y."/>
            <person name="Zwiers L.-H."/>
            <person name="Turgeon B."/>
            <person name="Goodwin S."/>
            <person name="Spatafora J."/>
            <person name="Crous P."/>
            <person name="Grigoriev I."/>
        </authorList>
    </citation>
    <scope>NUCLEOTIDE SEQUENCE</scope>
    <source>
        <strain evidence="1">CBS 525.71</strain>
    </source>
</reference>